<protein>
    <recommendedName>
        <fullName evidence="1">Nudix hydrolase domain-containing protein</fullName>
    </recommendedName>
</protein>
<dbReference type="Gene3D" id="3.90.79.10">
    <property type="entry name" value="Nucleoside Triphosphate Pyrophosphohydrolase"/>
    <property type="match status" value="1"/>
</dbReference>
<dbReference type="EMBL" id="CAJIMS010000001">
    <property type="protein sequence ID" value="CAD7806009.1"/>
    <property type="molecule type" value="Genomic_DNA"/>
</dbReference>
<organism evidence="2 3">
    <name type="scientific">Chryseobacterium aquaeductus</name>
    <dbReference type="NCBI Taxonomy" id="2675056"/>
    <lineage>
        <taxon>Bacteria</taxon>
        <taxon>Pseudomonadati</taxon>
        <taxon>Bacteroidota</taxon>
        <taxon>Flavobacteriia</taxon>
        <taxon>Flavobacteriales</taxon>
        <taxon>Weeksellaceae</taxon>
        <taxon>Chryseobacterium group</taxon>
        <taxon>Chryseobacterium</taxon>
    </lineage>
</organism>
<name>A0A9N8QS01_9FLAO</name>
<feature type="domain" description="Nudix hydrolase" evidence="1">
    <location>
        <begin position="21"/>
        <end position="76"/>
    </location>
</feature>
<dbReference type="InterPro" id="IPR000086">
    <property type="entry name" value="NUDIX_hydrolase_dom"/>
</dbReference>
<dbReference type="CDD" id="cd18873">
    <property type="entry name" value="NUDIX_NadM_like"/>
    <property type="match status" value="1"/>
</dbReference>
<comment type="caution">
    <text evidence="2">The sequence shown here is derived from an EMBL/GenBank/DDBJ whole genome shotgun (WGS) entry which is preliminary data.</text>
</comment>
<accession>A0A9N8QS01</accession>
<evidence type="ECO:0000259" key="1">
    <source>
        <dbReference type="Pfam" id="PF00293"/>
    </source>
</evidence>
<reference evidence="2" key="1">
    <citation type="submission" date="2020-12" db="EMBL/GenBank/DDBJ databases">
        <authorList>
            <person name="Rodrigo-Torres L."/>
            <person name="Arahal R. D."/>
            <person name="Lucena T."/>
        </authorList>
    </citation>
    <scope>NUCLEOTIDE SEQUENCE</scope>
    <source>
        <strain evidence="2">CECT 9390</strain>
    </source>
</reference>
<sequence>MVTQIKNMNSVKKLQDIKVAVDAVVFGYFDKKDLQILLIKRNIEPFKGGWSIPGELVLDDENLDDAVKRELIHDLDKFEFEILQHRMNLSHQSYDIFYKSSENENVLKDFIFSFKEKFCYKESYTLYLYNNKEINDILDIYSKNDQQHIKLAESLITYIDNVDENIIYYPYKDFKYHEIIKNK</sequence>
<dbReference type="Proteomes" id="UP000662618">
    <property type="component" value="Unassembled WGS sequence"/>
</dbReference>
<proteinExistence type="predicted"/>
<evidence type="ECO:0000313" key="2">
    <source>
        <dbReference type="EMBL" id="CAD7806009.1"/>
    </source>
</evidence>
<evidence type="ECO:0000313" key="3">
    <source>
        <dbReference type="Proteomes" id="UP000662618"/>
    </source>
</evidence>
<dbReference type="InterPro" id="IPR015797">
    <property type="entry name" value="NUDIX_hydrolase-like_dom_sf"/>
</dbReference>
<dbReference type="SUPFAM" id="SSF55811">
    <property type="entry name" value="Nudix"/>
    <property type="match status" value="1"/>
</dbReference>
<dbReference type="Pfam" id="PF00293">
    <property type="entry name" value="NUDIX"/>
    <property type="match status" value="1"/>
</dbReference>
<gene>
    <name evidence="2" type="ORF">CHRY9390_01450</name>
</gene>
<keyword evidence="3" id="KW-1185">Reference proteome</keyword>
<dbReference type="AlphaFoldDB" id="A0A9N8QS01"/>